<dbReference type="SMART" id="SM00062">
    <property type="entry name" value="PBPb"/>
    <property type="match status" value="1"/>
</dbReference>
<evidence type="ECO:0000256" key="1">
    <source>
        <dbReference type="ARBA" id="ARBA00010333"/>
    </source>
</evidence>
<evidence type="ECO:0000256" key="3">
    <source>
        <dbReference type="SAM" id="SignalP"/>
    </source>
</evidence>
<feature type="domain" description="Solute-binding protein family 3/N-terminal" evidence="4">
    <location>
        <begin position="25"/>
        <end position="249"/>
    </location>
</feature>
<dbReference type="CDD" id="cd13530">
    <property type="entry name" value="PBP2_peptides_like"/>
    <property type="match status" value="1"/>
</dbReference>
<keyword evidence="2 3" id="KW-0732">Signal</keyword>
<dbReference type="Gene3D" id="3.40.190.10">
    <property type="entry name" value="Periplasmic binding protein-like II"/>
    <property type="match status" value="2"/>
</dbReference>
<dbReference type="PANTHER" id="PTHR35936">
    <property type="entry name" value="MEMBRANE-BOUND LYTIC MUREIN TRANSGLYCOSYLASE F"/>
    <property type="match status" value="1"/>
</dbReference>
<evidence type="ECO:0000256" key="2">
    <source>
        <dbReference type="ARBA" id="ARBA00022729"/>
    </source>
</evidence>
<protein>
    <submittedName>
        <fullName evidence="5">ABC transporter substrate-binding protein</fullName>
    </submittedName>
</protein>
<dbReference type="EMBL" id="JBBGZW010000002">
    <property type="protein sequence ID" value="MEJ5047625.1"/>
    <property type="molecule type" value="Genomic_DNA"/>
</dbReference>
<keyword evidence="6" id="KW-1185">Reference proteome</keyword>
<organism evidence="5 6">
    <name type="scientific">Pantoea nemavictus</name>
    <dbReference type="NCBI Taxonomy" id="2726955"/>
    <lineage>
        <taxon>Bacteria</taxon>
        <taxon>Pseudomonadati</taxon>
        <taxon>Pseudomonadota</taxon>
        <taxon>Gammaproteobacteria</taxon>
        <taxon>Enterobacterales</taxon>
        <taxon>Erwiniaceae</taxon>
        <taxon>Pantoea</taxon>
    </lineage>
</organism>
<comment type="caution">
    <text evidence="5">The sequence shown here is derived from an EMBL/GenBank/DDBJ whole genome shotgun (WGS) entry which is preliminary data.</text>
</comment>
<feature type="signal peptide" evidence="3">
    <location>
        <begin position="1"/>
        <end position="23"/>
    </location>
</feature>
<dbReference type="PANTHER" id="PTHR35936:SF17">
    <property type="entry name" value="ARGININE-BINDING EXTRACELLULAR PROTEIN ARTP"/>
    <property type="match status" value="1"/>
</dbReference>
<evidence type="ECO:0000259" key="4">
    <source>
        <dbReference type="SMART" id="SM00062"/>
    </source>
</evidence>
<accession>A0ABU8PZU9</accession>
<feature type="chain" id="PRO_5046316871" evidence="3">
    <location>
        <begin position="24"/>
        <end position="249"/>
    </location>
</feature>
<proteinExistence type="inferred from homology"/>
<dbReference type="InterPro" id="IPR001638">
    <property type="entry name" value="Solute-binding_3/MltF_N"/>
</dbReference>
<dbReference type="RefSeq" id="WP_007893024.1">
    <property type="nucleotide sequence ID" value="NZ_JACAWY010000002.1"/>
</dbReference>
<dbReference type="SUPFAM" id="SSF53850">
    <property type="entry name" value="Periplasmic binding protein-like II"/>
    <property type="match status" value="1"/>
</dbReference>
<sequence>MSANRSRLLFACLAAAFSLNAQAAALTAGSPPSSAPTTFLDTKSGKIEGFMPDVAAEVAKRQHLEINYTAIPFSTLIQSVIAGKIDMIVAGMTPTEERAKRITFSQPVTAFGAGLVVRDDNKKTYNSWQDVKGDIVGTMAGTDYTQSLMASGIAKEVKVYDSPADMTRDLSLGRIAAGMNDYPILKAQEKAGGLKGMHVIDGYKPEHVSPMAFGVKKGNDKLMAEINSALTAMKDDGTLQTIKTKWGMP</sequence>
<gene>
    <name evidence="5" type="ORF">WH298_20775</name>
</gene>
<dbReference type="Proteomes" id="UP001362100">
    <property type="component" value="Unassembled WGS sequence"/>
</dbReference>
<comment type="similarity">
    <text evidence="1">Belongs to the bacterial solute-binding protein 3 family.</text>
</comment>
<evidence type="ECO:0000313" key="5">
    <source>
        <dbReference type="EMBL" id="MEJ5047625.1"/>
    </source>
</evidence>
<dbReference type="Pfam" id="PF00497">
    <property type="entry name" value="SBP_bac_3"/>
    <property type="match status" value="1"/>
</dbReference>
<evidence type="ECO:0000313" key="6">
    <source>
        <dbReference type="Proteomes" id="UP001362100"/>
    </source>
</evidence>
<name>A0ABU8PZU9_9GAMM</name>
<reference evidence="5 6" key="1">
    <citation type="submission" date="2023-12" db="EMBL/GenBank/DDBJ databases">
        <title>Gut-associated functions are favored during microbiome assembly across C. elegans life.</title>
        <authorList>
            <person name="Zimmermann J."/>
        </authorList>
    </citation>
    <scope>NUCLEOTIDE SEQUENCE [LARGE SCALE GENOMIC DNA]</scope>
    <source>
        <strain evidence="5 6">BIGb0393</strain>
    </source>
</reference>